<dbReference type="Proteomes" id="UP000279833">
    <property type="component" value="Unassembled WGS sequence"/>
</dbReference>
<feature type="domain" description="Gelsolin-like" evidence="1">
    <location>
        <begin position="3"/>
        <end position="52"/>
    </location>
</feature>
<sequence length="123" mass="14788">MDAAYLLDNGIYLIMWIGPNISSEWIQAVFNVQNPEHFESEKIYDLCNFDNEISRNLCTLLKKVRKNRWHYSRVNIFHFQDIHYFISSIKFFNMVVRLISCLFIVLWTDDVREFSQSTILLSR</sequence>
<name>A0A183K712_9TREM</name>
<dbReference type="InterPro" id="IPR029006">
    <property type="entry name" value="ADF-H/Gelsolin-like_dom_sf"/>
</dbReference>
<dbReference type="STRING" id="6186.A0A183K712"/>
<dbReference type="Gene3D" id="3.40.20.10">
    <property type="entry name" value="Severin"/>
    <property type="match status" value="1"/>
</dbReference>
<accession>A0A183K712</accession>
<dbReference type="EMBL" id="UZAK01033992">
    <property type="protein sequence ID" value="VDP41549.1"/>
    <property type="molecule type" value="Genomic_DNA"/>
</dbReference>
<evidence type="ECO:0000259" key="1">
    <source>
        <dbReference type="Pfam" id="PF00626"/>
    </source>
</evidence>
<evidence type="ECO:0000313" key="2">
    <source>
        <dbReference type="EMBL" id="VDP41549.1"/>
    </source>
</evidence>
<proteinExistence type="predicted"/>
<dbReference type="SUPFAM" id="SSF82754">
    <property type="entry name" value="C-terminal, gelsolin-like domain of Sec23/24"/>
    <property type="match status" value="1"/>
</dbReference>
<reference evidence="2 3" key="2">
    <citation type="submission" date="2018-11" db="EMBL/GenBank/DDBJ databases">
        <authorList>
            <consortium name="Pathogen Informatics"/>
        </authorList>
    </citation>
    <scope>NUCLEOTIDE SEQUENCE [LARGE SCALE GENOMIC DNA]</scope>
    <source>
        <strain evidence="2">Dakar</strain>
        <strain evidence="3">Dakar, Senegal</strain>
    </source>
</reference>
<dbReference type="InterPro" id="IPR007123">
    <property type="entry name" value="Gelsolin-like_dom"/>
</dbReference>
<dbReference type="Pfam" id="PF00626">
    <property type="entry name" value="Gelsolin"/>
    <property type="match status" value="1"/>
</dbReference>
<evidence type="ECO:0000313" key="4">
    <source>
        <dbReference type="WBParaSite" id="SCUD_0001078801-mRNA-1"/>
    </source>
</evidence>
<dbReference type="WBParaSite" id="SCUD_0001078801-mRNA-1">
    <property type="protein sequence ID" value="SCUD_0001078801-mRNA-1"/>
    <property type="gene ID" value="SCUD_0001078801"/>
</dbReference>
<keyword evidence="3" id="KW-1185">Reference proteome</keyword>
<dbReference type="AlphaFoldDB" id="A0A183K712"/>
<protein>
    <submittedName>
        <fullName evidence="4">Gelsolin-like domain-containing protein</fullName>
    </submittedName>
</protein>
<gene>
    <name evidence="2" type="ORF">SCUD_LOCUS10788</name>
</gene>
<evidence type="ECO:0000313" key="3">
    <source>
        <dbReference type="Proteomes" id="UP000279833"/>
    </source>
</evidence>
<reference evidence="4" key="1">
    <citation type="submission" date="2016-06" db="UniProtKB">
        <authorList>
            <consortium name="WormBaseParasite"/>
        </authorList>
    </citation>
    <scope>IDENTIFICATION</scope>
</reference>
<dbReference type="InterPro" id="IPR036180">
    <property type="entry name" value="Gelsolin-like_dom_sf"/>
</dbReference>
<organism evidence="4">
    <name type="scientific">Schistosoma curassoni</name>
    <dbReference type="NCBI Taxonomy" id="6186"/>
    <lineage>
        <taxon>Eukaryota</taxon>
        <taxon>Metazoa</taxon>
        <taxon>Spiralia</taxon>
        <taxon>Lophotrochozoa</taxon>
        <taxon>Platyhelminthes</taxon>
        <taxon>Trematoda</taxon>
        <taxon>Digenea</taxon>
        <taxon>Strigeidida</taxon>
        <taxon>Schistosomatoidea</taxon>
        <taxon>Schistosomatidae</taxon>
        <taxon>Schistosoma</taxon>
    </lineage>
</organism>